<reference evidence="1" key="1">
    <citation type="journal article" date="2020" name="Nature">
        <title>Giant virus diversity and host interactions through global metagenomics.</title>
        <authorList>
            <person name="Schulz F."/>
            <person name="Roux S."/>
            <person name="Paez-Espino D."/>
            <person name="Jungbluth S."/>
            <person name="Walsh D.A."/>
            <person name="Denef V.J."/>
            <person name="McMahon K.D."/>
            <person name="Konstantinidis K.T."/>
            <person name="Eloe-Fadrosh E.A."/>
            <person name="Kyrpides N.C."/>
            <person name="Woyke T."/>
        </authorList>
    </citation>
    <scope>NUCLEOTIDE SEQUENCE</scope>
    <source>
        <strain evidence="1">GVMAG-M-3300009155-2</strain>
    </source>
</reference>
<protein>
    <recommendedName>
        <fullName evidence="2">MIF4G domain-containing protein</fullName>
    </recommendedName>
</protein>
<dbReference type="EMBL" id="MN738915">
    <property type="protein sequence ID" value="QHT31024.1"/>
    <property type="molecule type" value="Genomic_DNA"/>
</dbReference>
<sequence>MTTDLKYNLTYFNNLIFSGFNYEIPENTMKKISDISLEVGSPSYVKTPVFQKKENLVKSGSEDGVISVKKKRGNRSMEVNDEDWENIRSFQTTKIEQKTGLDGQIDLIRSYLNKISDKNFNDIKSKIVEVIDKLVLESVDENDIRKVSLAIFEIASNNRFYSKLYADLYCFLISKYDNMKPAFEDSLKSFMGLFNTIEYIDPAINYNEFCRINKENEKRKSLSAFFINLMKNEVIDKETIIQITRNLMALIYEFISTENKKNEVDELSENVAILFNKELYQDDGAECYDEIDGFTITEVIEKIAKSKVKDYKSLTNKTLFKFMDMIDM</sequence>
<dbReference type="Gene3D" id="1.25.40.180">
    <property type="match status" value="1"/>
</dbReference>
<dbReference type="InterPro" id="IPR016024">
    <property type="entry name" value="ARM-type_fold"/>
</dbReference>
<evidence type="ECO:0000313" key="1">
    <source>
        <dbReference type="EMBL" id="QHT31024.1"/>
    </source>
</evidence>
<evidence type="ECO:0008006" key="2">
    <source>
        <dbReference type="Google" id="ProtNLM"/>
    </source>
</evidence>
<dbReference type="AlphaFoldDB" id="A0A6C0EP98"/>
<proteinExistence type="predicted"/>
<accession>A0A6C0EP98</accession>
<dbReference type="SUPFAM" id="SSF48371">
    <property type="entry name" value="ARM repeat"/>
    <property type="match status" value="1"/>
</dbReference>
<name>A0A6C0EP98_9ZZZZ</name>
<organism evidence="1">
    <name type="scientific">viral metagenome</name>
    <dbReference type="NCBI Taxonomy" id="1070528"/>
    <lineage>
        <taxon>unclassified sequences</taxon>
        <taxon>metagenomes</taxon>
        <taxon>organismal metagenomes</taxon>
    </lineage>
</organism>